<feature type="transmembrane region" description="Helical" evidence="1">
    <location>
        <begin position="105"/>
        <end position="126"/>
    </location>
</feature>
<evidence type="ECO:0000313" key="3">
    <source>
        <dbReference type="Proteomes" id="UP001328107"/>
    </source>
</evidence>
<proteinExistence type="predicted"/>
<protein>
    <recommendedName>
        <fullName evidence="4">CX domain-containing protein</fullName>
    </recommendedName>
</protein>
<dbReference type="PANTHER" id="PTHR47520:SF13">
    <property type="entry name" value="PROTEIN CBG10012"/>
    <property type="match status" value="1"/>
</dbReference>
<organism evidence="2 3">
    <name type="scientific">Pristionchus mayeri</name>
    <dbReference type="NCBI Taxonomy" id="1317129"/>
    <lineage>
        <taxon>Eukaryota</taxon>
        <taxon>Metazoa</taxon>
        <taxon>Ecdysozoa</taxon>
        <taxon>Nematoda</taxon>
        <taxon>Chromadorea</taxon>
        <taxon>Rhabditida</taxon>
        <taxon>Rhabditina</taxon>
        <taxon>Diplogasteromorpha</taxon>
        <taxon>Diplogasteroidea</taxon>
        <taxon>Neodiplogasteridae</taxon>
        <taxon>Pristionchus</taxon>
    </lineage>
</organism>
<evidence type="ECO:0000313" key="2">
    <source>
        <dbReference type="EMBL" id="GMR56232.1"/>
    </source>
</evidence>
<feature type="non-terminal residue" evidence="2">
    <location>
        <position position="149"/>
    </location>
</feature>
<keyword evidence="3" id="KW-1185">Reference proteome</keyword>
<sequence>WIARPDAPLAIKYDLNYFWDPKYFPNLQEKCVHFVTSNSKKDFDMCDMKGMKSCSRRIDAASELKRFSFLTPESDQLTTFGWLCPNHTVCCEWECCDPEKHSSGGLFFVLMVVVLIGVVVCIAGCVDVDEMQEYSPAERHGRAVAITQM</sequence>
<dbReference type="Proteomes" id="UP001328107">
    <property type="component" value="Unassembled WGS sequence"/>
</dbReference>
<evidence type="ECO:0008006" key="4">
    <source>
        <dbReference type="Google" id="ProtNLM"/>
    </source>
</evidence>
<feature type="non-terminal residue" evidence="2">
    <location>
        <position position="1"/>
    </location>
</feature>
<comment type="caution">
    <text evidence="2">The sequence shown here is derived from an EMBL/GenBank/DDBJ whole genome shotgun (WGS) entry which is preliminary data.</text>
</comment>
<name>A0AAN5I870_9BILA</name>
<dbReference type="EMBL" id="BTRK01000005">
    <property type="protein sequence ID" value="GMR56232.1"/>
    <property type="molecule type" value="Genomic_DNA"/>
</dbReference>
<keyword evidence="1" id="KW-1133">Transmembrane helix</keyword>
<accession>A0AAN5I870</accession>
<dbReference type="PANTHER" id="PTHR47520">
    <property type="entry name" value="CX DOMAIN-CONTAINING PROTEIN-RELATED"/>
    <property type="match status" value="1"/>
</dbReference>
<gene>
    <name evidence="2" type="ORF">PMAYCL1PPCAC_26427</name>
</gene>
<dbReference type="AlphaFoldDB" id="A0AAN5I870"/>
<evidence type="ECO:0000256" key="1">
    <source>
        <dbReference type="SAM" id="Phobius"/>
    </source>
</evidence>
<reference evidence="3" key="1">
    <citation type="submission" date="2022-10" db="EMBL/GenBank/DDBJ databases">
        <title>Genome assembly of Pristionchus species.</title>
        <authorList>
            <person name="Yoshida K."/>
            <person name="Sommer R.J."/>
        </authorList>
    </citation>
    <scope>NUCLEOTIDE SEQUENCE [LARGE SCALE GENOMIC DNA]</scope>
    <source>
        <strain evidence="3">RS5460</strain>
    </source>
</reference>
<keyword evidence="1" id="KW-0812">Transmembrane</keyword>
<keyword evidence="1" id="KW-0472">Membrane</keyword>